<dbReference type="SMART" id="SM00382">
    <property type="entry name" value="AAA"/>
    <property type="match status" value="1"/>
</dbReference>
<keyword evidence="1" id="KW-0813">Transport</keyword>
<name>A0A9D5UA94_9CELL</name>
<dbReference type="PANTHER" id="PTHR42788:SF13">
    <property type="entry name" value="ALIPHATIC SULFONATES IMPORT ATP-BINDING PROTEIN SSUB"/>
    <property type="match status" value="1"/>
</dbReference>
<proteinExistence type="predicted"/>
<keyword evidence="6" id="KW-1185">Reference proteome</keyword>
<dbReference type="GO" id="GO:0005524">
    <property type="term" value="F:ATP binding"/>
    <property type="evidence" value="ECO:0007669"/>
    <property type="project" value="UniProtKB-KW"/>
</dbReference>
<evidence type="ECO:0000256" key="2">
    <source>
        <dbReference type="ARBA" id="ARBA00022741"/>
    </source>
</evidence>
<dbReference type="Gene3D" id="3.40.50.300">
    <property type="entry name" value="P-loop containing nucleotide triphosphate hydrolases"/>
    <property type="match status" value="1"/>
</dbReference>
<dbReference type="PROSITE" id="PS00211">
    <property type="entry name" value="ABC_TRANSPORTER_1"/>
    <property type="match status" value="1"/>
</dbReference>
<sequence>MEAVAPAPAPSDTVPGTVPRLRLEHVRKEFIVRDATAGRGARKRFTAVEDFTLDVRAGEFLTVVGPSGCGKSTLLDLLGGLTEPTSGRILLDGEPVTGPGLDRGVVFQQYALLPWRSARANVEFGLEAKGVARAARARVADEYLDLVGLTAFADRYPHELSGGMKQRVAIARSLAFDPEVLLMDEPFAALDAQTRESLQDELLRIWRATGKTIVFITHGIEESVYLGQRVAVMTPRPGRLQTVIDVDLAGAADPGSDDGEHDDVRSSARFGRYRHEVWSALHSPKEDAHV</sequence>
<feature type="domain" description="ABC transporter" evidence="4">
    <location>
        <begin position="21"/>
        <end position="260"/>
    </location>
</feature>
<dbReference type="InterPro" id="IPR003439">
    <property type="entry name" value="ABC_transporter-like_ATP-bd"/>
</dbReference>
<evidence type="ECO:0000256" key="1">
    <source>
        <dbReference type="ARBA" id="ARBA00022448"/>
    </source>
</evidence>
<evidence type="ECO:0000256" key="3">
    <source>
        <dbReference type="ARBA" id="ARBA00022840"/>
    </source>
</evidence>
<gene>
    <name evidence="5" type="ORF">H9623_12875</name>
</gene>
<dbReference type="PANTHER" id="PTHR42788">
    <property type="entry name" value="TAURINE IMPORT ATP-BINDING PROTEIN-RELATED"/>
    <property type="match status" value="1"/>
</dbReference>
<dbReference type="InterPro" id="IPR017871">
    <property type="entry name" value="ABC_transporter-like_CS"/>
</dbReference>
<dbReference type="RefSeq" id="WP_193720462.1">
    <property type="nucleotide sequence ID" value="NZ_JACSPN010000016.1"/>
</dbReference>
<keyword evidence="2" id="KW-0547">Nucleotide-binding</keyword>
<dbReference type="Proteomes" id="UP000822993">
    <property type="component" value="Unassembled WGS sequence"/>
</dbReference>
<dbReference type="SUPFAM" id="SSF52540">
    <property type="entry name" value="P-loop containing nucleoside triphosphate hydrolases"/>
    <property type="match status" value="1"/>
</dbReference>
<evidence type="ECO:0000313" key="6">
    <source>
        <dbReference type="Proteomes" id="UP000822993"/>
    </source>
</evidence>
<dbReference type="AlphaFoldDB" id="A0A9D5UA94"/>
<dbReference type="InterPro" id="IPR027417">
    <property type="entry name" value="P-loop_NTPase"/>
</dbReference>
<dbReference type="GO" id="GO:0016887">
    <property type="term" value="F:ATP hydrolysis activity"/>
    <property type="evidence" value="ECO:0007669"/>
    <property type="project" value="InterPro"/>
</dbReference>
<keyword evidence="3 5" id="KW-0067">ATP-binding</keyword>
<dbReference type="PROSITE" id="PS50893">
    <property type="entry name" value="ABC_TRANSPORTER_2"/>
    <property type="match status" value="1"/>
</dbReference>
<dbReference type="EMBL" id="JACSPN010000016">
    <property type="protein sequence ID" value="MBE7701190.1"/>
    <property type="molecule type" value="Genomic_DNA"/>
</dbReference>
<dbReference type="InterPro" id="IPR050166">
    <property type="entry name" value="ABC_transporter_ATP-bind"/>
</dbReference>
<dbReference type="Pfam" id="PF00005">
    <property type="entry name" value="ABC_tran"/>
    <property type="match status" value="1"/>
</dbReference>
<comment type="caution">
    <text evidence="5">The sequence shown here is derived from an EMBL/GenBank/DDBJ whole genome shotgun (WGS) entry which is preliminary data.</text>
</comment>
<dbReference type="InterPro" id="IPR003593">
    <property type="entry name" value="AAA+_ATPase"/>
</dbReference>
<protein>
    <submittedName>
        <fullName evidence="5">ABC transporter ATP-binding protein</fullName>
    </submittedName>
</protein>
<evidence type="ECO:0000313" key="5">
    <source>
        <dbReference type="EMBL" id="MBE7701190.1"/>
    </source>
</evidence>
<organism evidence="5 6">
    <name type="scientific">Oerskovia douganii</name>
    <dbReference type="NCBI Taxonomy" id="2762210"/>
    <lineage>
        <taxon>Bacteria</taxon>
        <taxon>Bacillati</taxon>
        <taxon>Actinomycetota</taxon>
        <taxon>Actinomycetes</taxon>
        <taxon>Micrococcales</taxon>
        <taxon>Cellulomonadaceae</taxon>
        <taxon>Oerskovia</taxon>
    </lineage>
</organism>
<evidence type="ECO:0000259" key="4">
    <source>
        <dbReference type="PROSITE" id="PS50893"/>
    </source>
</evidence>
<accession>A0A9D5UA94</accession>
<reference evidence="5 6" key="1">
    <citation type="submission" date="2020-08" db="EMBL/GenBank/DDBJ databases">
        <title>A Genomic Blueprint of the Chicken Gut Microbiome.</title>
        <authorList>
            <person name="Gilroy R."/>
            <person name="Ravi A."/>
            <person name="Getino M."/>
            <person name="Pursley I."/>
            <person name="Horton D.L."/>
            <person name="Alikhan N.-F."/>
            <person name="Baker D."/>
            <person name="Gharbi K."/>
            <person name="Hall N."/>
            <person name="Watson M."/>
            <person name="Adriaenssens E.M."/>
            <person name="Foster-Nyarko E."/>
            <person name="Jarju S."/>
            <person name="Secka A."/>
            <person name="Antonio M."/>
            <person name="Oren A."/>
            <person name="Chaudhuri R."/>
            <person name="La Ragione R.M."/>
            <person name="Hildebrand F."/>
            <person name="Pallen M.J."/>
        </authorList>
    </citation>
    <scope>NUCLEOTIDE SEQUENCE [LARGE SCALE GENOMIC DNA]</scope>
    <source>
        <strain evidence="5 6">Sa1BUA8</strain>
    </source>
</reference>
<dbReference type="CDD" id="cd03293">
    <property type="entry name" value="ABC_NrtD_SsuB_transporters"/>
    <property type="match status" value="1"/>
</dbReference>